<feature type="non-terminal residue" evidence="2">
    <location>
        <position position="1"/>
    </location>
</feature>
<gene>
    <name evidence="2" type="ORF">Tci_426874</name>
</gene>
<organism evidence="2">
    <name type="scientific">Tanacetum cinerariifolium</name>
    <name type="common">Dalmatian daisy</name>
    <name type="synonym">Chrysanthemum cinerariifolium</name>
    <dbReference type="NCBI Taxonomy" id="118510"/>
    <lineage>
        <taxon>Eukaryota</taxon>
        <taxon>Viridiplantae</taxon>
        <taxon>Streptophyta</taxon>
        <taxon>Embryophyta</taxon>
        <taxon>Tracheophyta</taxon>
        <taxon>Spermatophyta</taxon>
        <taxon>Magnoliopsida</taxon>
        <taxon>eudicotyledons</taxon>
        <taxon>Gunneridae</taxon>
        <taxon>Pentapetalae</taxon>
        <taxon>asterids</taxon>
        <taxon>campanulids</taxon>
        <taxon>Asterales</taxon>
        <taxon>Asteraceae</taxon>
        <taxon>Asteroideae</taxon>
        <taxon>Anthemideae</taxon>
        <taxon>Anthemidinae</taxon>
        <taxon>Tanacetum</taxon>
    </lineage>
</organism>
<feature type="compositionally biased region" description="Polar residues" evidence="1">
    <location>
        <begin position="113"/>
        <end position="122"/>
    </location>
</feature>
<sequence length="142" mass="15525">VDDTRKENLKSNDGFQHAPRKTFRGFNIGPKVYFKPSKQVYKTMSNKNEASTSCTKKSHEPTTTKVGSSNPFDVLNPLENDVDLVANDVAKVDPKVIMNPKVASCVEHVVTTSSNVNESGKSSEMVIDDSESDAEDVDDATT</sequence>
<feature type="region of interest" description="Disordered" evidence="1">
    <location>
        <begin position="1"/>
        <end position="21"/>
    </location>
</feature>
<feature type="compositionally biased region" description="Acidic residues" evidence="1">
    <location>
        <begin position="126"/>
        <end position="142"/>
    </location>
</feature>
<feature type="compositionally biased region" description="Polar residues" evidence="1">
    <location>
        <begin position="44"/>
        <end position="56"/>
    </location>
</feature>
<evidence type="ECO:0000313" key="2">
    <source>
        <dbReference type="EMBL" id="GEY54900.1"/>
    </source>
</evidence>
<dbReference type="EMBL" id="BKCJ010187984">
    <property type="protein sequence ID" value="GEY54900.1"/>
    <property type="molecule type" value="Genomic_DNA"/>
</dbReference>
<name>A0A699HMN7_TANCI</name>
<evidence type="ECO:0000256" key="1">
    <source>
        <dbReference type="SAM" id="MobiDB-lite"/>
    </source>
</evidence>
<accession>A0A699HMN7</accession>
<feature type="region of interest" description="Disordered" evidence="1">
    <location>
        <begin position="44"/>
        <end position="72"/>
    </location>
</feature>
<protein>
    <submittedName>
        <fullName evidence="2">Uncharacterized protein</fullName>
    </submittedName>
</protein>
<dbReference type="AlphaFoldDB" id="A0A699HMN7"/>
<feature type="compositionally biased region" description="Basic and acidic residues" evidence="1">
    <location>
        <begin position="1"/>
        <end position="10"/>
    </location>
</feature>
<proteinExistence type="predicted"/>
<reference evidence="2" key="1">
    <citation type="journal article" date="2019" name="Sci. Rep.">
        <title>Draft genome of Tanacetum cinerariifolium, the natural source of mosquito coil.</title>
        <authorList>
            <person name="Yamashiro T."/>
            <person name="Shiraishi A."/>
            <person name="Satake H."/>
            <person name="Nakayama K."/>
        </authorList>
    </citation>
    <scope>NUCLEOTIDE SEQUENCE</scope>
</reference>
<comment type="caution">
    <text evidence="2">The sequence shown here is derived from an EMBL/GenBank/DDBJ whole genome shotgun (WGS) entry which is preliminary data.</text>
</comment>
<feature type="region of interest" description="Disordered" evidence="1">
    <location>
        <begin position="113"/>
        <end position="142"/>
    </location>
</feature>